<name>A0A261RXZ2_9BORD</name>
<feature type="region of interest" description="Disordered" evidence="3">
    <location>
        <begin position="1"/>
        <end position="21"/>
    </location>
</feature>
<dbReference type="EMBL" id="NEVM01000005">
    <property type="protein sequence ID" value="OZI29954.1"/>
    <property type="molecule type" value="Genomic_DNA"/>
</dbReference>
<evidence type="ECO:0000313" key="5">
    <source>
        <dbReference type="Proteomes" id="UP000216020"/>
    </source>
</evidence>
<dbReference type="PANTHER" id="PTHR43459:SF1">
    <property type="entry name" value="EG:BACN32G11.4 PROTEIN"/>
    <property type="match status" value="1"/>
</dbReference>
<evidence type="ECO:0000256" key="3">
    <source>
        <dbReference type="SAM" id="MobiDB-lite"/>
    </source>
</evidence>
<evidence type="ECO:0000256" key="1">
    <source>
        <dbReference type="ARBA" id="ARBA00005254"/>
    </source>
</evidence>
<evidence type="ECO:0000313" key="4">
    <source>
        <dbReference type="EMBL" id="OZI29954.1"/>
    </source>
</evidence>
<dbReference type="SUPFAM" id="SSF52096">
    <property type="entry name" value="ClpP/crotonase"/>
    <property type="match status" value="1"/>
</dbReference>
<dbReference type="Gene3D" id="3.90.226.10">
    <property type="entry name" value="2-enoyl-CoA Hydratase, Chain A, domain 1"/>
    <property type="match status" value="1"/>
</dbReference>
<dbReference type="InterPro" id="IPR029045">
    <property type="entry name" value="ClpP/crotonase-like_dom_sf"/>
</dbReference>
<gene>
    <name evidence="4" type="ORF">CAL29_17870</name>
</gene>
<dbReference type="PROSITE" id="PS00166">
    <property type="entry name" value="ENOYL_COA_HYDRATASE"/>
    <property type="match status" value="1"/>
</dbReference>
<dbReference type="InterPro" id="IPR018376">
    <property type="entry name" value="Enoyl-CoA_hyd/isom_CS"/>
</dbReference>
<protein>
    <submittedName>
        <fullName evidence="4">2-(1,2-epoxy-1,2-dihydrophenyl)acetyl-CoA isomerase</fullName>
    </submittedName>
</protein>
<dbReference type="InterPro" id="IPR001753">
    <property type="entry name" value="Enoyl-CoA_hydra/iso"/>
</dbReference>
<feature type="compositionally biased region" description="Basic and acidic residues" evidence="3">
    <location>
        <begin position="7"/>
        <end position="21"/>
    </location>
</feature>
<dbReference type="AlphaFoldDB" id="A0A261RXZ2"/>
<dbReference type="PANTHER" id="PTHR43459">
    <property type="entry name" value="ENOYL-COA HYDRATASE"/>
    <property type="match status" value="1"/>
</dbReference>
<keyword evidence="5" id="KW-1185">Reference proteome</keyword>
<dbReference type="InterPro" id="IPR014748">
    <property type="entry name" value="Enoyl-CoA_hydra_C"/>
</dbReference>
<comment type="similarity">
    <text evidence="1 2">Belongs to the enoyl-CoA hydratase/isomerase family.</text>
</comment>
<accession>A0A261RXZ2</accession>
<sequence length="290" mass="31175">MSAPGRPKRESSLGEAVAKRQEGSSVSAAYEQIAFSLADGVARITLNRPDRLNSFTDVMRAEISRALDEANASEGLRGVVITGAGRGFCAGQDLADRQPLPEGQRRDLSEGLRVSYRPLMERLHAMTVPVVAVVNGVAAGAGMSFALACDVVFAVESAKFVPAFNKIGLVPDMGGSWVLPRLVGQSRAMGIALFGETLTARQAADWGLIWRCVPDADLAKTLDEVASTLAQAPTRALAAAKQELRVSADNTLMQQFDLEADLQRDMGYTEDYLEGMKAFAEKRPPRFTGR</sequence>
<dbReference type="GO" id="GO:0016853">
    <property type="term" value="F:isomerase activity"/>
    <property type="evidence" value="ECO:0007669"/>
    <property type="project" value="UniProtKB-KW"/>
</dbReference>
<dbReference type="Gene3D" id="1.10.12.10">
    <property type="entry name" value="Lyase 2-enoyl-coa Hydratase, Chain A, domain 2"/>
    <property type="match status" value="1"/>
</dbReference>
<dbReference type="CDD" id="cd06558">
    <property type="entry name" value="crotonase-like"/>
    <property type="match status" value="1"/>
</dbReference>
<dbReference type="OrthoDB" id="5291143at2"/>
<comment type="caution">
    <text evidence="4">The sequence shown here is derived from an EMBL/GenBank/DDBJ whole genome shotgun (WGS) entry which is preliminary data.</text>
</comment>
<keyword evidence="4" id="KW-0413">Isomerase</keyword>
<proteinExistence type="inferred from homology"/>
<dbReference type="Pfam" id="PF00378">
    <property type="entry name" value="ECH_1"/>
    <property type="match status" value="1"/>
</dbReference>
<organism evidence="4 5">
    <name type="scientific">Bordetella genomosp. 10</name>
    <dbReference type="NCBI Taxonomy" id="1416804"/>
    <lineage>
        <taxon>Bacteria</taxon>
        <taxon>Pseudomonadati</taxon>
        <taxon>Pseudomonadota</taxon>
        <taxon>Betaproteobacteria</taxon>
        <taxon>Burkholderiales</taxon>
        <taxon>Alcaligenaceae</taxon>
        <taxon>Bordetella</taxon>
    </lineage>
</organism>
<reference evidence="5" key="1">
    <citation type="submission" date="2017-05" db="EMBL/GenBank/DDBJ databases">
        <title>Complete and WGS of Bordetella genogroups.</title>
        <authorList>
            <person name="Spilker T."/>
            <person name="Lipuma J."/>
        </authorList>
    </citation>
    <scope>NUCLEOTIDE SEQUENCE [LARGE SCALE GENOMIC DNA]</scope>
    <source>
        <strain evidence="5">AU16122</strain>
    </source>
</reference>
<dbReference type="Proteomes" id="UP000216020">
    <property type="component" value="Unassembled WGS sequence"/>
</dbReference>
<evidence type="ECO:0000256" key="2">
    <source>
        <dbReference type="RuleBase" id="RU003707"/>
    </source>
</evidence>